<protein>
    <submittedName>
        <fullName evidence="1">Uncharacterized protein</fullName>
    </submittedName>
</protein>
<proteinExistence type="predicted"/>
<evidence type="ECO:0000313" key="1">
    <source>
        <dbReference type="EMBL" id="QFG06687.1"/>
    </source>
</evidence>
<sequence>MCTLSQLHDGTYSINDLLVFHEILDLRKELQPEEDKK</sequence>
<reference evidence="2" key="1">
    <citation type="submission" date="2019-06" db="EMBL/GenBank/DDBJ databases">
        <title>Complete genome of Proteus mirabilis phage Myduc.</title>
        <authorList>
            <person name="Tran J.S."/>
            <person name="Lessor L."/>
            <person name="O'Leary C."/>
            <person name="Bonasera R.M."/>
            <person name="Liu M."/>
        </authorList>
    </citation>
    <scope>NUCLEOTIDE SEQUENCE [LARGE SCALE GENOMIC DNA]</scope>
</reference>
<organism evidence="1 2">
    <name type="scientific">Proteus phage Myduc</name>
    <dbReference type="NCBI Taxonomy" id="2650874"/>
    <lineage>
        <taxon>Viruses</taxon>
        <taxon>Duplodnaviria</taxon>
        <taxon>Heunggongvirae</taxon>
        <taxon>Uroviricota</taxon>
        <taxon>Caudoviricetes</taxon>
        <taxon>Chaseviridae</taxon>
        <taxon>Cleopatravirinae</taxon>
        <taxon>Myducvirus</taxon>
        <taxon>Myducvirus myduc</taxon>
    </lineage>
</organism>
<gene>
    <name evidence="1" type="ORF">CPT_Myduc_065</name>
</gene>
<keyword evidence="2" id="KW-1185">Reference proteome</keyword>
<accession>A0A5J6T7P6</accession>
<evidence type="ECO:0000313" key="2">
    <source>
        <dbReference type="Proteomes" id="UP000327513"/>
    </source>
</evidence>
<dbReference type="Proteomes" id="UP000327513">
    <property type="component" value="Segment"/>
</dbReference>
<dbReference type="EMBL" id="MN098326">
    <property type="protein sequence ID" value="QFG06687.1"/>
    <property type="molecule type" value="Genomic_DNA"/>
</dbReference>
<name>A0A5J6T7P6_9CAUD</name>